<dbReference type="EMBL" id="MN739354">
    <property type="protein sequence ID" value="QHT00289.1"/>
    <property type="molecule type" value="Genomic_DNA"/>
</dbReference>
<accession>A0A6C0C9E4</accession>
<evidence type="ECO:0008006" key="2">
    <source>
        <dbReference type="Google" id="ProtNLM"/>
    </source>
</evidence>
<sequence>MDSLNNDTIRVIILYLNAKDTIIFCSSINHYYNILCQNESIFRDHLLLQQKSCLDNWLPNHAVLDLHVSCKIKNIRASDIKYLTKLCSKNKVYIDLLEKIVASYPTVRNVGKIVIKNSQCYDNILILLKTKPPPELLIPMSEYCRDYCVVSAFIDTYRNYLYSIYEEGIERANYCFVKNMLVFSRFSPHLLKIFLRDTYNRIWTLQYRNVHSLLYEYIVSKDHYFVPYVNKLFTHYCALSFDHILATILNDSSVLQRISYEKIFRGIIKCITNKDGLKILQWLHQQIDISIGIDTEKIKIIFKKMMQVNNREMIIFLTNVFKIDMHECLRKLTRKGKMLKPFSFSETGIHICYDFLDYHRLHCDIHSEITYRFMYRDIRFLMKHLKYCSDDAVQIKTLIKLLYISTEIGSDNSLNPLLSKMLCDKYASSKITY</sequence>
<protein>
    <recommendedName>
        <fullName evidence="2">F-box domain-containing protein</fullName>
    </recommendedName>
</protein>
<proteinExistence type="predicted"/>
<reference evidence="1" key="1">
    <citation type="journal article" date="2020" name="Nature">
        <title>Giant virus diversity and host interactions through global metagenomics.</title>
        <authorList>
            <person name="Schulz F."/>
            <person name="Roux S."/>
            <person name="Paez-Espino D."/>
            <person name="Jungbluth S."/>
            <person name="Walsh D.A."/>
            <person name="Denef V.J."/>
            <person name="McMahon K.D."/>
            <person name="Konstantinidis K.T."/>
            <person name="Eloe-Fadrosh E.A."/>
            <person name="Kyrpides N.C."/>
            <person name="Woyke T."/>
        </authorList>
    </citation>
    <scope>NUCLEOTIDE SEQUENCE</scope>
    <source>
        <strain evidence="1">GVMAG-M-3300020192-26</strain>
    </source>
</reference>
<name>A0A6C0C9E4_9ZZZZ</name>
<dbReference type="AlphaFoldDB" id="A0A6C0C9E4"/>
<organism evidence="1">
    <name type="scientific">viral metagenome</name>
    <dbReference type="NCBI Taxonomy" id="1070528"/>
    <lineage>
        <taxon>unclassified sequences</taxon>
        <taxon>metagenomes</taxon>
        <taxon>organismal metagenomes</taxon>
    </lineage>
</organism>
<evidence type="ECO:0000313" key="1">
    <source>
        <dbReference type="EMBL" id="QHT00289.1"/>
    </source>
</evidence>